<dbReference type="Gene3D" id="2.60.120.650">
    <property type="entry name" value="Cupin"/>
    <property type="match status" value="1"/>
</dbReference>
<dbReference type="PROSITE" id="PS51184">
    <property type="entry name" value="JMJC"/>
    <property type="match status" value="1"/>
</dbReference>
<evidence type="ECO:0000256" key="1">
    <source>
        <dbReference type="ARBA" id="ARBA00004496"/>
    </source>
</evidence>
<dbReference type="PANTHER" id="PTHR12461">
    <property type="entry name" value="HYPOXIA-INDUCIBLE FACTOR 1 ALPHA INHIBITOR-RELATED"/>
    <property type="match status" value="1"/>
</dbReference>
<sequence length="406" mass="46757">MSLKPSEDVVRNLTSNVTVPLIFRNFVNNWAICQWNLEKWIQVFGDKELPFRCMRKDFISDEPCWERKCKTKKMTFKAFVENLVNSSEWMYFDYKYLHQWFDGDSELCKEINWKQFGYDKGPADTTLWVGSDGSHTPAHQDTYGYNIIAQVHGKKQWILFPPESGGLKPTRVPYEESSVYSELNFYCPHNLEPFNGLTGGRTVVLSAGDALLVPRGWWHYVQNIDPVNITLNMWLPHERDPSAHVSEALIKIFIAQMCKDLPLATAKMLVNPNEDDIVDTPLAVLFLQLETVANTYMDKKRRIRRVKRQKTRESDADLPEIEEFDLKALVENPENKLEIALNISNTELITMLKENLKKYANTERVLDDDELDGATSSLCLTKAVIDAFSQNNVIDLVKHNLLASLS</sequence>
<reference evidence="5" key="1">
    <citation type="submission" date="2022-05" db="EMBL/GenBank/DDBJ databases">
        <authorList>
            <person name="Okamura Y."/>
        </authorList>
    </citation>
    <scope>NUCLEOTIDE SEQUENCE</scope>
</reference>
<evidence type="ECO:0000313" key="6">
    <source>
        <dbReference type="Proteomes" id="UP001152562"/>
    </source>
</evidence>
<dbReference type="OrthoDB" id="438164at2759"/>
<gene>
    <name evidence="5" type="ORF">PIBRA_LOCUS8283</name>
</gene>
<dbReference type="InterPro" id="IPR003347">
    <property type="entry name" value="JmjC_dom"/>
</dbReference>
<comment type="caution">
    <text evidence="5">The sequence shown here is derived from an EMBL/GenBank/DDBJ whole genome shotgun (WGS) entry which is preliminary data.</text>
</comment>
<dbReference type="InterPro" id="IPR041667">
    <property type="entry name" value="Cupin_8"/>
</dbReference>
<proteinExistence type="predicted"/>
<comment type="function">
    <text evidence="3">May play a role in cellular stress response.</text>
</comment>
<evidence type="ECO:0000256" key="3">
    <source>
        <dbReference type="ARBA" id="ARBA00037342"/>
    </source>
</evidence>
<dbReference type="PANTHER" id="PTHR12461:SF43">
    <property type="entry name" value="HSPB1-ASSOCIATED PROTEIN 1"/>
    <property type="match status" value="1"/>
</dbReference>
<protein>
    <recommendedName>
        <fullName evidence="4">JmjC domain-containing protein</fullName>
    </recommendedName>
</protein>
<dbReference type="Proteomes" id="UP001152562">
    <property type="component" value="Unassembled WGS sequence"/>
</dbReference>
<dbReference type="GO" id="GO:0005737">
    <property type="term" value="C:cytoplasm"/>
    <property type="evidence" value="ECO:0007669"/>
    <property type="project" value="UniProtKB-SubCell"/>
</dbReference>
<keyword evidence="6" id="KW-1185">Reference proteome</keyword>
<name>A0A9P0TJJ2_PIEBR</name>
<evidence type="ECO:0000259" key="4">
    <source>
        <dbReference type="PROSITE" id="PS51184"/>
    </source>
</evidence>
<evidence type="ECO:0000256" key="2">
    <source>
        <dbReference type="ARBA" id="ARBA00022490"/>
    </source>
</evidence>
<dbReference type="EMBL" id="CALOZG010000020">
    <property type="protein sequence ID" value="CAH4031819.1"/>
    <property type="molecule type" value="Genomic_DNA"/>
</dbReference>
<dbReference type="SUPFAM" id="SSF51197">
    <property type="entry name" value="Clavaminate synthase-like"/>
    <property type="match status" value="1"/>
</dbReference>
<dbReference type="SMART" id="SM00558">
    <property type="entry name" value="JmjC"/>
    <property type="match status" value="1"/>
</dbReference>
<feature type="domain" description="JmjC" evidence="4">
    <location>
        <begin position="87"/>
        <end position="250"/>
    </location>
</feature>
<comment type="subcellular location">
    <subcellularLocation>
        <location evidence="1">Cytoplasm</location>
    </subcellularLocation>
</comment>
<keyword evidence="2" id="KW-0963">Cytoplasm</keyword>
<dbReference type="AlphaFoldDB" id="A0A9P0TJJ2"/>
<dbReference type="Pfam" id="PF13621">
    <property type="entry name" value="Cupin_8"/>
    <property type="match status" value="1"/>
</dbReference>
<accession>A0A9P0TJJ2</accession>
<evidence type="ECO:0000313" key="5">
    <source>
        <dbReference type="EMBL" id="CAH4031819.1"/>
    </source>
</evidence>
<organism evidence="5 6">
    <name type="scientific">Pieris brassicae</name>
    <name type="common">White butterfly</name>
    <name type="synonym">Large white butterfly</name>
    <dbReference type="NCBI Taxonomy" id="7116"/>
    <lineage>
        <taxon>Eukaryota</taxon>
        <taxon>Metazoa</taxon>
        <taxon>Ecdysozoa</taxon>
        <taxon>Arthropoda</taxon>
        <taxon>Hexapoda</taxon>
        <taxon>Insecta</taxon>
        <taxon>Pterygota</taxon>
        <taxon>Neoptera</taxon>
        <taxon>Endopterygota</taxon>
        <taxon>Lepidoptera</taxon>
        <taxon>Glossata</taxon>
        <taxon>Ditrysia</taxon>
        <taxon>Papilionoidea</taxon>
        <taxon>Pieridae</taxon>
        <taxon>Pierinae</taxon>
        <taxon>Pieris</taxon>
    </lineage>
</organism>